<evidence type="ECO:0000313" key="3">
    <source>
        <dbReference type="Proteomes" id="UP000017862"/>
    </source>
</evidence>
<evidence type="ECO:0000256" key="1">
    <source>
        <dbReference type="SAM" id="Phobius"/>
    </source>
</evidence>
<keyword evidence="3" id="KW-1185">Reference proteome</keyword>
<dbReference type="KEGG" id="lar:lam_638"/>
<dbReference type="HOGENOM" id="CLU_186660_0_0_5"/>
<name>U6B4I8_9HYPH</name>
<accession>U6B4I8</accession>
<gene>
    <name evidence="2" type="ORF">lam_638</name>
</gene>
<dbReference type="EMBL" id="CP006604">
    <property type="protein sequence ID" value="AHA27984.1"/>
    <property type="molecule type" value="Genomic_DNA"/>
</dbReference>
<feature type="transmembrane region" description="Helical" evidence="1">
    <location>
        <begin position="20"/>
        <end position="39"/>
    </location>
</feature>
<dbReference type="STRING" id="1261131.lam_638"/>
<proteinExistence type="predicted"/>
<evidence type="ECO:0000313" key="2">
    <source>
        <dbReference type="EMBL" id="AHA27984.1"/>
    </source>
</evidence>
<keyword evidence="1" id="KW-0472">Membrane</keyword>
<protein>
    <submittedName>
        <fullName evidence="2">Uncharacterized protein</fullName>
    </submittedName>
</protein>
<dbReference type="AlphaFoldDB" id="U6B4I8"/>
<reference evidence="2 3" key="1">
    <citation type="journal article" date="2014" name="Mol. Plant Microbe Interact.">
        <title>The complete genome sequence of Candidatus Liberibacter americanus, associated with citrus Huanglongbing.</title>
        <authorList>
            <person name="Wulff N.A."/>
            <person name="Zhang S."/>
            <person name="Setubal J.C."/>
            <person name="Almeida N.F."/>
            <person name="Martins E.C."/>
            <person name="Harakava R."/>
            <person name="Kumar D."/>
            <person name="Rangel L.T."/>
            <person name="Foissac X."/>
            <person name="Bove J."/>
            <person name="Gabriel D.W."/>
        </authorList>
    </citation>
    <scope>NUCLEOTIDE SEQUENCE [LARGE SCALE GENOMIC DNA]</scope>
    <source>
        <strain evidence="2 3">Sao Paulo</strain>
    </source>
</reference>
<keyword evidence="1" id="KW-0812">Transmembrane</keyword>
<organism evidence="2 3">
    <name type="scientific">Candidatus Liberibacter americanus str. Sao Paulo</name>
    <dbReference type="NCBI Taxonomy" id="1261131"/>
    <lineage>
        <taxon>Bacteria</taxon>
        <taxon>Pseudomonadati</taxon>
        <taxon>Pseudomonadota</taxon>
        <taxon>Alphaproteobacteria</taxon>
        <taxon>Hyphomicrobiales</taxon>
        <taxon>Rhizobiaceae</taxon>
        <taxon>Liberibacter</taxon>
    </lineage>
</organism>
<dbReference type="Proteomes" id="UP000017862">
    <property type="component" value="Chromosome"/>
</dbReference>
<keyword evidence="1" id="KW-1133">Transmembrane helix</keyword>
<sequence>MQSYVEFIVLDYVMRRILSLGLGFWFFLFAGGIYPAVAYRTNYCHGYAKNGRCKNVHVRGYYRRNGTYVKSYYRSSPKRSFDYSNYRSSWIN</sequence>